<dbReference type="Pfam" id="PF00249">
    <property type="entry name" value="Myb_DNA-binding"/>
    <property type="match status" value="1"/>
</dbReference>
<dbReference type="EMBL" id="AB168089">
    <property type="protein sequence ID" value="BAD13491.1"/>
    <property type="molecule type" value="Genomic_DNA"/>
</dbReference>
<gene>
    <name evidence="5" type="primary">Lcr1</name>
</gene>
<feature type="compositionally biased region" description="Low complexity" evidence="1">
    <location>
        <begin position="182"/>
        <end position="196"/>
    </location>
</feature>
<dbReference type="ExpressionAtlas" id="Q75NZ5">
    <property type="expression patterns" value="baseline and differential"/>
</dbReference>
<proteinExistence type="evidence at transcript level"/>
<dbReference type="InterPro" id="IPR001005">
    <property type="entry name" value="SANT/Myb"/>
</dbReference>
<sequence length="602" mass="62737">MTETDHRRSRPDWSRAQSLRLIQLHVKLGNSWTEIAKQLPGRTQNDCKNFFFGALRAKRGYRDNLVYAYARALPPASASACGSWEQDKRGPDALTRAAAYKAAMQQVAAQEVAEQMEKQQRSQQQEGEDGGCGSGAAGATAEDGGEPGAVAAASRRSSSVSVGADGAAPTAQGDGMDTQEDAASAPACPASAAASPVGPGDVSVRRLSSTGDTVVTDAAGTRTVVAAGVVAGGWRSVAAAASMPAHPAAVVSMPPVVPASVVAAASGVLGAAAVPAAGAPGDRLSLQSLQPPPHGFAALPQSAAPAIGSSSASPFWQHQQQHHLMGPRVQLLSHESLALLHQQHQQAQQHSHVVLHVAPPFLQQHHQNPHHQHLMVELEGAGAFQLQHHQHLHPHHVQGSGLPTAAAAPSCSWAPPAPRRGAAAAGLPPAPPAPAPPAARAPALVCPRCTSAACAAAYGRPPAAPASVRRCTRCQCRCICCRRCSVCGHGRLRLPPSPAAAAAAACCRRCLCCRLRRAVAARRSCGRRALAGTRRLRSPVPQRQLGPGGDHHHHPHHNHHCRGCCGRCCWRRSGCWGQDRARLSRGGHWLGPAAATEGACWR</sequence>
<dbReference type="Gene3D" id="1.10.10.60">
    <property type="entry name" value="Homeodomain-like"/>
    <property type="match status" value="1"/>
</dbReference>
<dbReference type="InterPro" id="IPR050560">
    <property type="entry name" value="MYB_TF"/>
</dbReference>
<evidence type="ECO:0000313" key="5">
    <source>
        <dbReference type="EMBL" id="BAD13492.1"/>
    </source>
</evidence>
<protein>
    <submittedName>
        <fullName evidence="5">Low-CO2 inducible Myb transcription factor LCR1</fullName>
    </submittedName>
</protein>
<accession>Q75NZ5</accession>
<reference evidence="5" key="1">
    <citation type="journal article" date="2000" name="DNA Res.">
        <title>Generation of expressed sequence tags from low-CO2 and high-CO2 adapted cells of Chlamydomonas reinhardtii.</title>
        <authorList>
            <person name="Asamizu E."/>
            <person name="Miura K."/>
            <person name="Kucho K."/>
            <person name="Inoue Y."/>
            <person name="Fukuzawa H."/>
            <person name="Ohyama K."/>
            <person name="Nakamura Y."/>
            <person name="Tabata S."/>
        </authorList>
    </citation>
    <scope>NUCLEOTIDE SEQUENCE</scope>
</reference>
<evidence type="ECO:0000259" key="2">
    <source>
        <dbReference type="PROSITE" id="PS50090"/>
    </source>
</evidence>
<dbReference type="EMBL" id="AB168090">
    <property type="protein sequence ID" value="BAD13492.1"/>
    <property type="molecule type" value="mRNA"/>
</dbReference>
<reference evidence="5" key="3">
    <citation type="journal article" date="2004" name="Plant Cell">
        <title>The novel Myb transcription factor LCR1 regulates the CO2-responsive gene Cah1, encoding a periplasmic carbonic anhydrase in Chlamydomonas reinhardtii.</title>
        <authorList>
            <person name="Yoshioka S."/>
            <person name="Taniguchi F."/>
            <person name="Miura K."/>
            <person name="Inoue T."/>
            <person name="Yamano T."/>
            <person name="Fukuzawa H."/>
        </authorList>
    </citation>
    <scope>NUCLEOTIDE SEQUENCE</scope>
</reference>
<evidence type="ECO:0000259" key="3">
    <source>
        <dbReference type="PROSITE" id="PS51294"/>
    </source>
</evidence>
<dbReference type="PROSITE" id="PS50090">
    <property type="entry name" value="MYB_LIKE"/>
    <property type="match status" value="1"/>
</dbReference>
<dbReference type="PANTHER" id="PTHR45614:SF25">
    <property type="entry name" value="MYB PROTEIN"/>
    <property type="match status" value="1"/>
</dbReference>
<feature type="region of interest" description="Disordered" evidence="1">
    <location>
        <begin position="111"/>
        <end position="205"/>
    </location>
</feature>
<feature type="compositionally biased region" description="Low complexity" evidence="1">
    <location>
        <begin position="137"/>
        <end position="168"/>
    </location>
</feature>
<evidence type="ECO:0000313" key="4">
    <source>
        <dbReference type="EMBL" id="BAD13491.1"/>
    </source>
</evidence>
<dbReference type="AlphaFoldDB" id="Q75NZ5"/>
<name>Q75NZ5_CHLRE</name>
<feature type="domain" description="HTH myb-type" evidence="3">
    <location>
        <begin position="5"/>
        <end position="59"/>
    </location>
</feature>
<dbReference type="InterPro" id="IPR017930">
    <property type="entry name" value="Myb_dom"/>
</dbReference>
<dbReference type="CDD" id="cd00167">
    <property type="entry name" value="SANT"/>
    <property type="match status" value="1"/>
</dbReference>
<evidence type="ECO:0000256" key="1">
    <source>
        <dbReference type="SAM" id="MobiDB-lite"/>
    </source>
</evidence>
<organism evidence="5">
    <name type="scientific">Chlamydomonas reinhardtii</name>
    <name type="common">Chlamydomonas smithii</name>
    <dbReference type="NCBI Taxonomy" id="3055"/>
    <lineage>
        <taxon>Eukaryota</taxon>
        <taxon>Viridiplantae</taxon>
        <taxon>Chlorophyta</taxon>
        <taxon>core chlorophytes</taxon>
        <taxon>Chlorophyceae</taxon>
        <taxon>CS clade</taxon>
        <taxon>Chlamydomonadales</taxon>
        <taxon>Chlamydomonadaceae</taxon>
        <taxon>Chlamydomonas</taxon>
    </lineage>
</organism>
<dbReference type="InterPro" id="IPR009057">
    <property type="entry name" value="Homeodomain-like_sf"/>
</dbReference>
<reference evidence="4" key="2">
    <citation type="journal article" date="2003" name="Plant Physiol.">
        <title>Cis-acting elements and DNA-binding proteins involved in CO2-responsive transcriptional activation of Cah1 encoding a periplasmic carbonic anhydrase in Chlamydomonas reinhardtii.</title>
        <authorList>
            <person name="Kucho K."/>
            <person name="Yoshioka S."/>
            <person name="Taniguchi F."/>
            <person name="Ohyama K."/>
            <person name="Fukuzawa H."/>
        </authorList>
    </citation>
    <scope>NUCLEOTIDE SEQUENCE</scope>
</reference>
<feature type="domain" description="Myb-like" evidence="2">
    <location>
        <begin position="5"/>
        <end position="55"/>
    </location>
</feature>
<dbReference type="PROSITE" id="PS51294">
    <property type="entry name" value="HTH_MYB"/>
    <property type="match status" value="1"/>
</dbReference>
<dbReference type="PANTHER" id="PTHR45614">
    <property type="entry name" value="MYB PROTEIN-RELATED"/>
    <property type="match status" value="1"/>
</dbReference>
<dbReference type="SUPFAM" id="SSF46689">
    <property type="entry name" value="Homeodomain-like"/>
    <property type="match status" value="1"/>
</dbReference>
<dbReference type="SMART" id="SM00717">
    <property type="entry name" value="SANT"/>
    <property type="match status" value="1"/>
</dbReference>